<sequence>MTVRLASLVSWRVVVLGSIKCRQQVSKTKQGVPSVKWASKGRDSLDETDDRRPLACPKHEACMCSLSNQAKPVMLHHHNQPEEDEWMQHRGN</sequence>
<proteinExistence type="predicted"/>
<evidence type="ECO:0008006" key="4">
    <source>
        <dbReference type="Google" id="ProtNLM"/>
    </source>
</evidence>
<evidence type="ECO:0000256" key="1">
    <source>
        <dbReference type="SAM" id="SignalP"/>
    </source>
</evidence>
<organism evidence="2 3">
    <name type="scientific">Stachybotrys elegans</name>
    <dbReference type="NCBI Taxonomy" id="80388"/>
    <lineage>
        <taxon>Eukaryota</taxon>
        <taxon>Fungi</taxon>
        <taxon>Dikarya</taxon>
        <taxon>Ascomycota</taxon>
        <taxon>Pezizomycotina</taxon>
        <taxon>Sordariomycetes</taxon>
        <taxon>Hypocreomycetidae</taxon>
        <taxon>Hypocreales</taxon>
        <taxon>Stachybotryaceae</taxon>
        <taxon>Stachybotrys</taxon>
    </lineage>
</organism>
<keyword evidence="1" id="KW-0732">Signal</keyword>
<name>A0A8K0T1H7_9HYPO</name>
<evidence type="ECO:0000313" key="3">
    <source>
        <dbReference type="Proteomes" id="UP000813444"/>
    </source>
</evidence>
<dbReference type="Proteomes" id="UP000813444">
    <property type="component" value="Unassembled WGS sequence"/>
</dbReference>
<comment type="caution">
    <text evidence="2">The sequence shown here is derived from an EMBL/GenBank/DDBJ whole genome shotgun (WGS) entry which is preliminary data.</text>
</comment>
<dbReference type="AlphaFoldDB" id="A0A8K0T1H7"/>
<reference evidence="2" key="1">
    <citation type="journal article" date="2021" name="Nat. Commun.">
        <title>Genetic determinants of endophytism in the Arabidopsis root mycobiome.</title>
        <authorList>
            <person name="Mesny F."/>
            <person name="Miyauchi S."/>
            <person name="Thiergart T."/>
            <person name="Pickel B."/>
            <person name="Atanasova L."/>
            <person name="Karlsson M."/>
            <person name="Huettel B."/>
            <person name="Barry K.W."/>
            <person name="Haridas S."/>
            <person name="Chen C."/>
            <person name="Bauer D."/>
            <person name="Andreopoulos W."/>
            <person name="Pangilinan J."/>
            <person name="LaButti K."/>
            <person name="Riley R."/>
            <person name="Lipzen A."/>
            <person name="Clum A."/>
            <person name="Drula E."/>
            <person name="Henrissat B."/>
            <person name="Kohler A."/>
            <person name="Grigoriev I.V."/>
            <person name="Martin F.M."/>
            <person name="Hacquard S."/>
        </authorList>
    </citation>
    <scope>NUCLEOTIDE SEQUENCE</scope>
    <source>
        <strain evidence="2">MPI-CAGE-CH-0235</strain>
    </source>
</reference>
<dbReference type="EMBL" id="JAGPNK010000001">
    <property type="protein sequence ID" value="KAH7328401.1"/>
    <property type="molecule type" value="Genomic_DNA"/>
</dbReference>
<gene>
    <name evidence="2" type="ORF">B0I35DRAFT_417357</name>
</gene>
<feature type="chain" id="PRO_5035449024" description="Secreted protein" evidence="1">
    <location>
        <begin position="18"/>
        <end position="92"/>
    </location>
</feature>
<feature type="non-terminal residue" evidence="2">
    <location>
        <position position="92"/>
    </location>
</feature>
<evidence type="ECO:0000313" key="2">
    <source>
        <dbReference type="EMBL" id="KAH7328401.1"/>
    </source>
</evidence>
<keyword evidence="3" id="KW-1185">Reference proteome</keyword>
<feature type="signal peptide" evidence="1">
    <location>
        <begin position="1"/>
        <end position="17"/>
    </location>
</feature>
<protein>
    <recommendedName>
        <fullName evidence="4">Secreted protein</fullName>
    </recommendedName>
</protein>
<accession>A0A8K0T1H7</accession>